<keyword evidence="3" id="KW-1185">Reference proteome</keyword>
<proteinExistence type="predicted"/>
<comment type="caution">
    <text evidence="2">The sequence shown here is derived from an EMBL/GenBank/DDBJ whole genome shotgun (WGS) entry which is preliminary data.</text>
</comment>
<protein>
    <submittedName>
        <fullName evidence="2">Uncharacterized protein</fullName>
    </submittedName>
</protein>
<feature type="region of interest" description="Disordered" evidence="1">
    <location>
        <begin position="301"/>
        <end position="328"/>
    </location>
</feature>
<dbReference type="RefSeq" id="XP_005648719.1">
    <property type="nucleotide sequence ID" value="XM_005648662.1"/>
</dbReference>
<name>I0Z0K6_COCSC</name>
<dbReference type="OrthoDB" id="2018221at2759"/>
<dbReference type="KEGG" id="csl:COCSUDRAFT_41460"/>
<feature type="compositionally biased region" description="Basic and acidic residues" evidence="1">
    <location>
        <begin position="590"/>
        <end position="604"/>
    </location>
</feature>
<feature type="region of interest" description="Disordered" evidence="1">
    <location>
        <begin position="394"/>
        <end position="471"/>
    </location>
</feature>
<feature type="compositionally biased region" description="Polar residues" evidence="1">
    <location>
        <begin position="311"/>
        <end position="321"/>
    </location>
</feature>
<feature type="compositionally biased region" description="Polar residues" evidence="1">
    <location>
        <begin position="447"/>
        <end position="457"/>
    </location>
</feature>
<dbReference type="Proteomes" id="UP000007264">
    <property type="component" value="Unassembled WGS sequence"/>
</dbReference>
<feature type="compositionally biased region" description="Basic and acidic residues" evidence="1">
    <location>
        <begin position="362"/>
        <end position="372"/>
    </location>
</feature>
<accession>I0Z0K6</accession>
<organism evidence="2 3">
    <name type="scientific">Coccomyxa subellipsoidea (strain C-169)</name>
    <name type="common">Green microalga</name>
    <dbReference type="NCBI Taxonomy" id="574566"/>
    <lineage>
        <taxon>Eukaryota</taxon>
        <taxon>Viridiplantae</taxon>
        <taxon>Chlorophyta</taxon>
        <taxon>core chlorophytes</taxon>
        <taxon>Trebouxiophyceae</taxon>
        <taxon>Trebouxiophyceae incertae sedis</taxon>
        <taxon>Coccomyxaceae</taxon>
        <taxon>Coccomyxa</taxon>
        <taxon>Coccomyxa subellipsoidea</taxon>
    </lineage>
</organism>
<reference evidence="2 3" key="1">
    <citation type="journal article" date="2012" name="Genome Biol.">
        <title>The genome of the polar eukaryotic microalga coccomyxa subellipsoidea reveals traits of cold adaptation.</title>
        <authorList>
            <person name="Blanc G."/>
            <person name="Agarkova I."/>
            <person name="Grimwood J."/>
            <person name="Kuo A."/>
            <person name="Brueggeman A."/>
            <person name="Dunigan D."/>
            <person name="Gurnon J."/>
            <person name="Ladunga I."/>
            <person name="Lindquist E."/>
            <person name="Lucas S."/>
            <person name="Pangilinan J."/>
            <person name="Proschold T."/>
            <person name="Salamov A."/>
            <person name="Schmutz J."/>
            <person name="Weeks D."/>
            <person name="Yamada T."/>
            <person name="Claverie J.M."/>
            <person name="Grigoriev I."/>
            <person name="Van Etten J."/>
            <person name="Lomsadze A."/>
            <person name="Borodovsky M."/>
        </authorList>
    </citation>
    <scope>NUCLEOTIDE SEQUENCE [LARGE SCALE GENOMIC DNA]</scope>
    <source>
        <strain evidence="2 3">C-169</strain>
    </source>
</reference>
<evidence type="ECO:0000313" key="2">
    <source>
        <dbReference type="EMBL" id="EIE24175.1"/>
    </source>
</evidence>
<evidence type="ECO:0000256" key="1">
    <source>
        <dbReference type="SAM" id="MobiDB-lite"/>
    </source>
</evidence>
<dbReference type="GeneID" id="17042173"/>
<evidence type="ECO:0000313" key="3">
    <source>
        <dbReference type="Proteomes" id="UP000007264"/>
    </source>
</evidence>
<gene>
    <name evidence="2" type="ORF">COCSUDRAFT_41460</name>
</gene>
<dbReference type="AlphaFoldDB" id="I0Z0K6"/>
<feature type="region of interest" description="Disordered" evidence="1">
    <location>
        <begin position="353"/>
        <end position="372"/>
    </location>
</feature>
<dbReference type="eggNOG" id="ENOG502SBMZ">
    <property type="taxonomic scope" value="Eukaryota"/>
</dbReference>
<feature type="region of interest" description="Disordered" evidence="1">
    <location>
        <begin position="547"/>
        <end position="634"/>
    </location>
</feature>
<dbReference type="EMBL" id="AGSI01000006">
    <property type="protein sequence ID" value="EIE24175.1"/>
    <property type="molecule type" value="Genomic_DNA"/>
</dbReference>
<feature type="compositionally biased region" description="Polar residues" evidence="1">
    <location>
        <begin position="607"/>
        <end position="619"/>
    </location>
</feature>
<sequence>MRAVQVAANVEDYDPNNPDIDDIQINNLSREELGLEDDEDFDHFEPDYLDPEGRELRLEDFYTVKEGTPESLVYELYSDDVYGPPAVVLAGFRAEEFAMVRAILDSAGGHAVKVIPVKDELLYEKMSTAIHLPEPDWGAARPQGWTRGGAWGSQRTILFSGMKLAAQAALVELLEESGLPPVCAALAVEEDADTQLGTVLAEAVQAQRTRRNPHKNIWEDLDRTAKELPDVEDYLKRRVQEIQQDVQAGNLDNIMVKDDTGEEGAEITLAELQGRLGLENDEEIADAGSSPVTDIELEEGLGAEAPPPQDPSTNEVQQLGSSRDIDDRVELSESALGDSLTAAEGQALLQSLGKNGSVQSSADRDKEERLQEVQKLAESAGKFFMDSLAQNAGLAADPDLQPSEAPDTQQSLDMIDAIAEGRLVAIPQSSSDGTPWEEDSKAEAHPTRTQQEGSSTEPLEDKADEGQPSITVINDVKGEEKAAEQIMADLDKTFDKLRKETDKDKVTEALRKEAWEPTKDALKAALACGIPAEDLKRFIDEEAAERERDAESWATSWSNMPSLMPTEEEKAAAAARTGSAVHDILSPMPIERRTQSHEAEHAEAGTEQVSAQEEGSVSGASGPGDSEFGSKSGTMTKKELRAFAEQRKLDYARLLADAEAQGIELPDD</sequence>